<keyword evidence="2" id="KW-0808">Transferase</keyword>
<dbReference type="SUPFAM" id="SSF55874">
    <property type="entry name" value="ATPase domain of HSP90 chaperone/DNA topoisomerase II/histidine kinase"/>
    <property type="match status" value="1"/>
</dbReference>
<dbReference type="SMART" id="SM00065">
    <property type="entry name" value="GAF"/>
    <property type="match status" value="1"/>
</dbReference>
<dbReference type="RefSeq" id="WP_093922908.1">
    <property type="nucleotide sequence ID" value="NZ_FOMW01000003.1"/>
</dbReference>
<dbReference type="Gene3D" id="3.30.565.10">
    <property type="entry name" value="Histidine kinase-like ATPase, C-terminal domain"/>
    <property type="match status" value="1"/>
</dbReference>
<accession>A0A1I1W4Z1</accession>
<gene>
    <name evidence="2" type="ORF">SAMN04488523_103297</name>
</gene>
<dbReference type="EMBL" id="FOMW01000003">
    <property type="protein sequence ID" value="SFD90212.1"/>
    <property type="molecule type" value="Genomic_DNA"/>
</dbReference>
<sequence length="360" mass="38949">MKAALIDQEEVRLALLRGYNILDTAPEEDFDEIVRLAAEICEVPVALISLVDDNRQWFKARTGLGIEETPIEMSMCAHAMVADDYLEINDTTADPRTVDNPLVTGDESFRFYAGALLRGDNGLPAGTLCVLDRKPRVLTDFQQRALKVLANQVIRQIELRQAVAAADVMRKEVDHRVKNSLQSLEALIRIQVRTEASEAARTALEAVQGRLSMVSRLHEALYLNDAGAFVGLKPFLQKVVHSAAALMPSGVRVELAIDDLDLESRSASSVGMIVNEAIKNAAKYAYEGRSKGLFRVTGTLSGETYELACSDDGAGAVSGEASGTGLGMRIMEAAAQQLGGELEKNDGPDGFTLSLTWPVG</sequence>
<dbReference type="Pfam" id="PF01590">
    <property type="entry name" value="GAF"/>
    <property type="match status" value="1"/>
</dbReference>
<protein>
    <submittedName>
        <fullName evidence="2">Two-component sensor histidine kinase, contains HisKA and HATPase domains</fullName>
    </submittedName>
</protein>
<dbReference type="InterPro" id="IPR003594">
    <property type="entry name" value="HATPase_dom"/>
</dbReference>
<proteinExistence type="predicted"/>
<dbReference type="Pfam" id="PF07568">
    <property type="entry name" value="HisKA_2"/>
    <property type="match status" value="1"/>
</dbReference>
<organism evidence="2 3">
    <name type="scientific">Sulfitobacter brevis</name>
    <dbReference type="NCBI Taxonomy" id="74348"/>
    <lineage>
        <taxon>Bacteria</taxon>
        <taxon>Pseudomonadati</taxon>
        <taxon>Pseudomonadota</taxon>
        <taxon>Alphaproteobacteria</taxon>
        <taxon>Rhodobacterales</taxon>
        <taxon>Roseobacteraceae</taxon>
        <taxon>Sulfitobacter</taxon>
    </lineage>
</organism>
<feature type="domain" description="Histidine kinase" evidence="1">
    <location>
        <begin position="172"/>
        <end position="360"/>
    </location>
</feature>
<dbReference type="PANTHER" id="PTHR43102:SF2">
    <property type="entry name" value="GAF DOMAIN-CONTAINING PROTEIN"/>
    <property type="match status" value="1"/>
</dbReference>
<dbReference type="PROSITE" id="PS50109">
    <property type="entry name" value="HIS_KIN"/>
    <property type="match status" value="1"/>
</dbReference>
<dbReference type="InterPro" id="IPR029016">
    <property type="entry name" value="GAF-like_dom_sf"/>
</dbReference>
<dbReference type="InterPro" id="IPR036890">
    <property type="entry name" value="HATPase_C_sf"/>
</dbReference>
<evidence type="ECO:0000259" key="1">
    <source>
        <dbReference type="PROSITE" id="PS50109"/>
    </source>
</evidence>
<dbReference type="OrthoDB" id="9816309at2"/>
<dbReference type="Pfam" id="PF13581">
    <property type="entry name" value="HATPase_c_2"/>
    <property type="match status" value="1"/>
</dbReference>
<dbReference type="Gene3D" id="3.30.450.40">
    <property type="match status" value="1"/>
</dbReference>
<keyword evidence="2" id="KW-0418">Kinase</keyword>
<evidence type="ECO:0000313" key="2">
    <source>
        <dbReference type="EMBL" id="SFD90212.1"/>
    </source>
</evidence>
<dbReference type="InterPro" id="IPR003018">
    <property type="entry name" value="GAF"/>
</dbReference>
<dbReference type="SUPFAM" id="SSF55781">
    <property type="entry name" value="GAF domain-like"/>
    <property type="match status" value="1"/>
</dbReference>
<dbReference type="InterPro" id="IPR011495">
    <property type="entry name" value="Sig_transdc_His_kin_sub2_dim/P"/>
</dbReference>
<reference evidence="2 3" key="1">
    <citation type="submission" date="2016-10" db="EMBL/GenBank/DDBJ databases">
        <authorList>
            <person name="de Groot N.N."/>
        </authorList>
    </citation>
    <scope>NUCLEOTIDE SEQUENCE [LARGE SCALE GENOMIC DNA]</scope>
    <source>
        <strain evidence="2 3">DSM 11443</strain>
    </source>
</reference>
<dbReference type="STRING" id="74348.SAMN04488523_103297"/>
<dbReference type="InterPro" id="IPR005467">
    <property type="entry name" value="His_kinase_dom"/>
</dbReference>
<dbReference type="AlphaFoldDB" id="A0A1I1W4Z1"/>
<keyword evidence="3" id="KW-1185">Reference proteome</keyword>
<evidence type="ECO:0000313" key="3">
    <source>
        <dbReference type="Proteomes" id="UP000198977"/>
    </source>
</evidence>
<name>A0A1I1W4Z1_9RHOB</name>
<dbReference type="GO" id="GO:0016301">
    <property type="term" value="F:kinase activity"/>
    <property type="evidence" value="ECO:0007669"/>
    <property type="project" value="UniProtKB-KW"/>
</dbReference>
<dbReference type="Proteomes" id="UP000198977">
    <property type="component" value="Unassembled WGS sequence"/>
</dbReference>
<dbReference type="PANTHER" id="PTHR43102">
    <property type="entry name" value="SLR1143 PROTEIN"/>
    <property type="match status" value="1"/>
</dbReference>